<dbReference type="InterPro" id="IPR050109">
    <property type="entry name" value="HTH-type_TetR-like_transc_reg"/>
</dbReference>
<dbReference type="Proteomes" id="UP000279959">
    <property type="component" value="Chromosome"/>
</dbReference>
<protein>
    <submittedName>
        <fullName evidence="6">TetR/AcrR family transcriptional regulator</fullName>
    </submittedName>
</protein>
<keyword evidence="1" id="KW-0805">Transcription regulation</keyword>
<dbReference type="EMBL" id="AP018664">
    <property type="protein sequence ID" value="BBD99850.1"/>
    <property type="molecule type" value="Genomic_DNA"/>
</dbReference>
<dbReference type="SUPFAM" id="SSF46689">
    <property type="entry name" value="Homeodomain-like"/>
    <property type="match status" value="1"/>
</dbReference>
<dbReference type="Gene3D" id="1.10.357.10">
    <property type="entry name" value="Tetracycline Repressor, domain 2"/>
    <property type="match status" value="1"/>
</dbReference>
<evidence type="ECO:0000256" key="3">
    <source>
        <dbReference type="ARBA" id="ARBA00023163"/>
    </source>
</evidence>
<evidence type="ECO:0000256" key="2">
    <source>
        <dbReference type="ARBA" id="ARBA00023125"/>
    </source>
</evidence>
<evidence type="ECO:0000259" key="5">
    <source>
        <dbReference type="PROSITE" id="PS50977"/>
    </source>
</evidence>
<dbReference type="PANTHER" id="PTHR30055:SF151">
    <property type="entry name" value="TRANSCRIPTIONAL REGULATORY PROTEIN"/>
    <property type="match status" value="1"/>
</dbReference>
<dbReference type="GO" id="GO:0003700">
    <property type="term" value="F:DNA-binding transcription factor activity"/>
    <property type="evidence" value="ECO:0007669"/>
    <property type="project" value="TreeGrafter"/>
</dbReference>
<dbReference type="PANTHER" id="PTHR30055">
    <property type="entry name" value="HTH-TYPE TRANSCRIPTIONAL REGULATOR RUTR"/>
    <property type="match status" value="1"/>
</dbReference>
<reference evidence="6 7" key="1">
    <citation type="submission" date="2018-05" db="EMBL/GenBank/DDBJ databases">
        <title>Complete Genome Sequence of the Nonylphenol-Degrading Bacterium Sphingobium amiense DSM 16289T.</title>
        <authorList>
            <person name="Ootsuka M."/>
            <person name="Nishizawa T."/>
            <person name="Ohta H."/>
        </authorList>
    </citation>
    <scope>NUCLEOTIDE SEQUENCE [LARGE SCALE GENOMIC DNA]</scope>
    <source>
        <strain evidence="6 7">DSM 16289</strain>
    </source>
</reference>
<dbReference type="InterPro" id="IPR009057">
    <property type="entry name" value="Homeodomain-like_sf"/>
</dbReference>
<dbReference type="Pfam" id="PF00440">
    <property type="entry name" value="TetR_N"/>
    <property type="match status" value="1"/>
</dbReference>
<keyword evidence="7" id="KW-1185">Reference proteome</keyword>
<sequence>MHIALMPAPSDQPLSAITVLETAKRQVRRFGEGKTNVVDIARAMGVSHAALYRFYPSKSAIMDAIVQEAMEDEARLAARHVETDGPAAEKLMAMLLDLHRRKRERFEGDQEIHNLYRRIVVERPDMIAAYADRITALIARLIEKAVQRGEWKIDDVDRAAGVVRDAGMVYVHPAFVAQLVAAGAPIEEMLRATVATLARAFEAGIRYGDGERVEGAPAREPG</sequence>
<dbReference type="InterPro" id="IPR041478">
    <property type="entry name" value="TetR_C_27"/>
</dbReference>
<evidence type="ECO:0000256" key="4">
    <source>
        <dbReference type="PROSITE-ProRule" id="PRU00335"/>
    </source>
</evidence>
<organism evidence="6 7">
    <name type="scientific">Sphingobium amiense</name>
    <dbReference type="NCBI Taxonomy" id="135719"/>
    <lineage>
        <taxon>Bacteria</taxon>
        <taxon>Pseudomonadati</taxon>
        <taxon>Pseudomonadota</taxon>
        <taxon>Alphaproteobacteria</taxon>
        <taxon>Sphingomonadales</taxon>
        <taxon>Sphingomonadaceae</taxon>
        <taxon>Sphingobium</taxon>
    </lineage>
</organism>
<gene>
    <name evidence="6" type="ORF">SAMIE_1033510</name>
</gene>
<dbReference type="InterPro" id="IPR001647">
    <property type="entry name" value="HTH_TetR"/>
</dbReference>
<dbReference type="Pfam" id="PF17935">
    <property type="entry name" value="TetR_C_27"/>
    <property type="match status" value="1"/>
</dbReference>
<dbReference type="GO" id="GO:0000976">
    <property type="term" value="F:transcription cis-regulatory region binding"/>
    <property type="evidence" value="ECO:0007669"/>
    <property type="project" value="TreeGrafter"/>
</dbReference>
<dbReference type="AlphaFoldDB" id="A0A494WFN4"/>
<proteinExistence type="predicted"/>
<feature type="domain" description="HTH tetR-type" evidence="5">
    <location>
        <begin position="13"/>
        <end position="73"/>
    </location>
</feature>
<feature type="DNA-binding region" description="H-T-H motif" evidence="4">
    <location>
        <begin position="36"/>
        <end position="55"/>
    </location>
</feature>
<evidence type="ECO:0000313" key="7">
    <source>
        <dbReference type="Proteomes" id="UP000279959"/>
    </source>
</evidence>
<keyword evidence="2 4" id="KW-0238">DNA-binding</keyword>
<keyword evidence="3" id="KW-0804">Transcription</keyword>
<name>A0A494WFN4_9SPHN</name>
<evidence type="ECO:0000256" key="1">
    <source>
        <dbReference type="ARBA" id="ARBA00023015"/>
    </source>
</evidence>
<accession>A0A494WFN4</accession>
<dbReference type="KEGG" id="sami:SAMIE_1033510"/>
<dbReference type="PROSITE" id="PS50977">
    <property type="entry name" value="HTH_TETR_2"/>
    <property type="match status" value="1"/>
</dbReference>
<evidence type="ECO:0000313" key="6">
    <source>
        <dbReference type="EMBL" id="BBD99850.1"/>
    </source>
</evidence>